<organism evidence="1 2">
    <name type="scientific">Lepagella muris</name>
    <dbReference type="NCBI Taxonomy" id="3032870"/>
    <lineage>
        <taxon>Bacteria</taxon>
        <taxon>Pseudomonadati</taxon>
        <taxon>Bacteroidota</taxon>
        <taxon>Bacteroidia</taxon>
        <taxon>Bacteroidales</taxon>
        <taxon>Muribaculaceae</taxon>
        <taxon>Lepagella</taxon>
    </lineage>
</organism>
<sequence length="265" mass="29529">MNKLRYGMFVPLAFMIASLISSCFSYSNARQNIADDLNEAMFAFANENRELWTRQDTIAALRKMHETTHKPIIYQASDVNFRNAALKEDAYFILALVDKRTTAPKIKGHKIASDSIMLIPENNISGVAVQLQGFADCSMASVFAASDQTLPGVFFSLSLLSIVSMYIWRRKETEPITELAVEVPSIPSLTGIKLTPMQRQLAQMLLDAPDMKVDKATLCSALWGNKSNAEESLYTLVRRTKAALSVANMEIVCNRGDSYELRVIS</sequence>
<comment type="caution">
    <text evidence="1">The sequence shown here is derived from an EMBL/GenBank/DDBJ whole genome shotgun (WGS) entry which is preliminary data.</text>
</comment>
<name>A0AC61RH40_9BACT</name>
<evidence type="ECO:0000313" key="2">
    <source>
        <dbReference type="Proteomes" id="UP000306319"/>
    </source>
</evidence>
<keyword evidence="2" id="KW-1185">Reference proteome</keyword>
<evidence type="ECO:0000313" key="1">
    <source>
        <dbReference type="EMBL" id="TGY80063.1"/>
    </source>
</evidence>
<dbReference type="EMBL" id="SRYB01000004">
    <property type="protein sequence ID" value="TGY80063.1"/>
    <property type="molecule type" value="Genomic_DNA"/>
</dbReference>
<gene>
    <name evidence="1" type="ORF">E5331_04565</name>
</gene>
<proteinExistence type="predicted"/>
<protein>
    <submittedName>
        <fullName evidence="1">Helix-turn-helix domain-containing protein</fullName>
    </submittedName>
</protein>
<dbReference type="Proteomes" id="UP000306319">
    <property type="component" value="Unassembled WGS sequence"/>
</dbReference>
<accession>A0AC61RH40</accession>
<reference evidence="1" key="1">
    <citation type="submission" date="2019-04" db="EMBL/GenBank/DDBJ databases">
        <title>Microbes associate with the intestines of laboratory mice.</title>
        <authorList>
            <person name="Navarre W."/>
            <person name="Wong E."/>
            <person name="Huang K."/>
            <person name="Tropini C."/>
            <person name="Ng K."/>
            <person name="Yu B."/>
        </authorList>
    </citation>
    <scope>NUCLEOTIDE SEQUENCE</scope>
    <source>
        <strain evidence="1">NM04_E33</strain>
    </source>
</reference>